<keyword evidence="3" id="KW-1185">Reference proteome</keyword>
<evidence type="ECO:0000313" key="3">
    <source>
        <dbReference type="Proteomes" id="UP001293254"/>
    </source>
</evidence>
<evidence type="ECO:0000256" key="1">
    <source>
        <dbReference type="SAM" id="MobiDB-lite"/>
    </source>
</evidence>
<comment type="caution">
    <text evidence="2">The sequence shown here is derived from an EMBL/GenBank/DDBJ whole genome shotgun (WGS) entry which is preliminary data.</text>
</comment>
<dbReference type="Proteomes" id="UP001293254">
    <property type="component" value="Unassembled WGS sequence"/>
</dbReference>
<proteinExistence type="predicted"/>
<evidence type="ECO:0000313" key="2">
    <source>
        <dbReference type="EMBL" id="KAK4420966.1"/>
    </source>
</evidence>
<protein>
    <submittedName>
        <fullName evidence="2">Uncharacterized protein</fullName>
    </submittedName>
</protein>
<dbReference type="AlphaFoldDB" id="A0AAE2CG50"/>
<feature type="region of interest" description="Disordered" evidence="1">
    <location>
        <begin position="62"/>
        <end position="92"/>
    </location>
</feature>
<organism evidence="2 3">
    <name type="scientific">Sesamum alatum</name>
    <dbReference type="NCBI Taxonomy" id="300844"/>
    <lineage>
        <taxon>Eukaryota</taxon>
        <taxon>Viridiplantae</taxon>
        <taxon>Streptophyta</taxon>
        <taxon>Embryophyta</taxon>
        <taxon>Tracheophyta</taxon>
        <taxon>Spermatophyta</taxon>
        <taxon>Magnoliopsida</taxon>
        <taxon>eudicotyledons</taxon>
        <taxon>Gunneridae</taxon>
        <taxon>Pentapetalae</taxon>
        <taxon>asterids</taxon>
        <taxon>lamiids</taxon>
        <taxon>Lamiales</taxon>
        <taxon>Pedaliaceae</taxon>
        <taxon>Sesamum</taxon>
    </lineage>
</organism>
<dbReference type="EMBL" id="JACGWO010000008">
    <property type="protein sequence ID" value="KAK4420966.1"/>
    <property type="molecule type" value="Genomic_DNA"/>
</dbReference>
<name>A0AAE2CG50_9LAMI</name>
<reference evidence="2" key="2">
    <citation type="journal article" date="2024" name="Plant">
        <title>Genomic evolution and insights into agronomic trait innovations of Sesamum species.</title>
        <authorList>
            <person name="Miao H."/>
            <person name="Wang L."/>
            <person name="Qu L."/>
            <person name="Liu H."/>
            <person name="Sun Y."/>
            <person name="Le M."/>
            <person name="Wang Q."/>
            <person name="Wei S."/>
            <person name="Zheng Y."/>
            <person name="Lin W."/>
            <person name="Duan Y."/>
            <person name="Cao H."/>
            <person name="Xiong S."/>
            <person name="Wang X."/>
            <person name="Wei L."/>
            <person name="Li C."/>
            <person name="Ma Q."/>
            <person name="Ju M."/>
            <person name="Zhao R."/>
            <person name="Li G."/>
            <person name="Mu C."/>
            <person name="Tian Q."/>
            <person name="Mei H."/>
            <person name="Zhang T."/>
            <person name="Gao T."/>
            <person name="Zhang H."/>
        </authorList>
    </citation>
    <scope>NUCLEOTIDE SEQUENCE</scope>
    <source>
        <strain evidence="2">3651</strain>
    </source>
</reference>
<sequence length="120" mass="13611">MILGFRANGDVLLTARNRGLVSYNPVTGESRDLGIFGTKDSFYVGTYVESLALLLEGKEARERIPSDTDTASESESESEYEYESSVEDDDDRYGDVEKSEFWMQSSMCQYLTVLLKRTFM</sequence>
<feature type="compositionally biased region" description="Acidic residues" evidence="1">
    <location>
        <begin position="70"/>
        <end position="92"/>
    </location>
</feature>
<accession>A0AAE2CG50</accession>
<reference evidence="2" key="1">
    <citation type="submission" date="2020-06" db="EMBL/GenBank/DDBJ databases">
        <authorList>
            <person name="Li T."/>
            <person name="Hu X."/>
            <person name="Zhang T."/>
            <person name="Song X."/>
            <person name="Zhang H."/>
            <person name="Dai N."/>
            <person name="Sheng W."/>
            <person name="Hou X."/>
            <person name="Wei L."/>
        </authorList>
    </citation>
    <scope>NUCLEOTIDE SEQUENCE</scope>
    <source>
        <strain evidence="2">3651</strain>
        <tissue evidence="2">Leaf</tissue>
    </source>
</reference>
<gene>
    <name evidence="2" type="ORF">Salat_2047100</name>
</gene>